<dbReference type="InterPro" id="IPR011047">
    <property type="entry name" value="Quinoprotein_ADH-like_sf"/>
</dbReference>
<feature type="repeat" description="WD" evidence="3">
    <location>
        <begin position="738"/>
        <end position="772"/>
    </location>
</feature>
<dbReference type="Proteomes" id="UP001187343">
    <property type="component" value="Unassembled WGS sequence"/>
</dbReference>
<dbReference type="PROSITE" id="PS00678">
    <property type="entry name" value="WD_REPEATS_1"/>
    <property type="match status" value="2"/>
</dbReference>
<accession>A0AA88P6E3</accession>
<feature type="compositionally biased region" description="Basic and acidic residues" evidence="4">
    <location>
        <begin position="854"/>
        <end position="870"/>
    </location>
</feature>
<dbReference type="InterPro" id="IPR036322">
    <property type="entry name" value="WD40_repeat_dom_sf"/>
</dbReference>
<sequence>MNTRKQHEDPWKVYKEETPSTVQHFVGWSVCLLESLQSSHLRSLMQSFFRQRSVRSKPNRRVRACDRVSANSMSFEDFLSSLKEATGQDYRRSDVEELFNEMDISCDGRLRWQTFHSFILQHYKQIKDSMRPCKNVSVSQPSIHHCTYNKQEPIMRVLALSRSSPMRYISVSKRGTLVVWNRRLNNIKPLELCAGPFNKRQYRKRFQGWTTDAVYMANVQKIAVATLSRSIHFFDVATTSSFEQVHLFGLSHIPTALCYWYDTEAPGEKCVLMWGDDRGSVNLLWFLQPFKGLFEMPFTIQTGPVQVFMPDIHAHSALVSYKHIPNIHREPINRILYEPRDELIITSSESPAGSVVIIDINQKKEEYIWRIEKGVKCFDFSLSLGLLVTAGVGPTVRLWNRFVTSRPTAVLHSHQTTVVDVVIHQALGKIFSYSKDAVLKLWDIPSEQCLKTIPLQFPNIHLGFTPEHGSFPLLLSLSPDPVLLVTCREYLAVLHLQKNESSSKSGIYTSVLYNPHLHQVITACADSTLTVWDVKTGIKRMEIRNAHGQEEVSCMALDVHQRRLISAATNGTIKVWNLLNGLNLHKLEPVSSAEVTGVICRHDNQLLATGWSRLISQYSVAFSDDIYVKADLSWKSGRQHSEDILAMDHCPALGLLATGSYDGEIIIWSLALQKSITQLQTDQQEIAHLPVHRLLFLQRRAQQSHLRSGAVLISSQAGFVCWWSVCGPRHNHGQFYAADGSNESVMGLSTDQENSLLVSGDTAGSIKVWDISQYALNSMDMESAEDLPSLMHTWRGHERAIVSSEVLVYEAQLFVLSASVDRRACLWTAQGGCVGCFGQEQQWDLSNTDTYQSNRERSSPIKEEEQERTEGSQSRVSAGSFICWGESSEVTGTSLSAGDSQQTDLQRLHTALETPDFECMSDRSSSLEKFPLPKYSKVLSGDHAFRDLEIKKTAPKRRPRDIGREKLCRFGNEFVPLQALELPEISELKDVPLKPWKLKISSRGTEVSSGLLSSEDFLHCETLDD</sequence>
<dbReference type="AlphaFoldDB" id="A0AA88P6E3"/>
<evidence type="ECO:0000256" key="2">
    <source>
        <dbReference type="ARBA" id="ARBA00022737"/>
    </source>
</evidence>
<feature type="repeat" description="WD" evidence="3">
    <location>
        <begin position="411"/>
        <end position="452"/>
    </location>
</feature>
<feature type="repeat" description="WD" evidence="3">
    <location>
        <begin position="545"/>
        <end position="586"/>
    </location>
</feature>
<dbReference type="InterPro" id="IPR011992">
    <property type="entry name" value="EF-hand-dom_pair"/>
</dbReference>
<dbReference type="InterPro" id="IPR001680">
    <property type="entry name" value="WD40_rpt"/>
</dbReference>
<dbReference type="PROSITE" id="PS50082">
    <property type="entry name" value="WD_REPEATS_2"/>
    <property type="match status" value="5"/>
</dbReference>
<evidence type="ECO:0000256" key="3">
    <source>
        <dbReference type="PROSITE-ProRule" id="PRU00221"/>
    </source>
</evidence>
<dbReference type="InterPro" id="IPR015943">
    <property type="entry name" value="WD40/YVTN_repeat-like_dom_sf"/>
</dbReference>
<reference evidence="5" key="1">
    <citation type="submission" date="2023-08" db="EMBL/GenBank/DDBJ databases">
        <title>Chromosome-level Genome Assembly of mud carp (Cirrhinus molitorella).</title>
        <authorList>
            <person name="Liu H."/>
        </authorList>
    </citation>
    <scope>NUCLEOTIDE SEQUENCE</scope>
    <source>
        <strain evidence="5">Prfri</strain>
        <tissue evidence="5">Muscle</tissue>
    </source>
</reference>
<evidence type="ECO:0000313" key="6">
    <source>
        <dbReference type="Proteomes" id="UP001187343"/>
    </source>
</evidence>
<evidence type="ECO:0008006" key="7">
    <source>
        <dbReference type="Google" id="ProtNLM"/>
    </source>
</evidence>
<dbReference type="PROSITE" id="PS50294">
    <property type="entry name" value="WD_REPEATS_REGION"/>
    <property type="match status" value="1"/>
</dbReference>
<feature type="repeat" description="WD" evidence="3">
    <location>
        <begin position="637"/>
        <end position="678"/>
    </location>
</feature>
<organism evidence="5 6">
    <name type="scientific">Cirrhinus molitorella</name>
    <name type="common">mud carp</name>
    <dbReference type="NCBI Taxonomy" id="172907"/>
    <lineage>
        <taxon>Eukaryota</taxon>
        <taxon>Metazoa</taxon>
        <taxon>Chordata</taxon>
        <taxon>Craniata</taxon>
        <taxon>Vertebrata</taxon>
        <taxon>Euteleostomi</taxon>
        <taxon>Actinopterygii</taxon>
        <taxon>Neopterygii</taxon>
        <taxon>Teleostei</taxon>
        <taxon>Ostariophysi</taxon>
        <taxon>Cypriniformes</taxon>
        <taxon>Cyprinidae</taxon>
        <taxon>Labeoninae</taxon>
        <taxon>Labeonini</taxon>
        <taxon>Cirrhinus</taxon>
    </lineage>
</organism>
<dbReference type="InterPro" id="IPR051242">
    <property type="entry name" value="WD-EF-hand_domain"/>
</dbReference>
<dbReference type="Gene3D" id="1.10.238.10">
    <property type="entry name" value="EF-hand"/>
    <property type="match status" value="1"/>
</dbReference>
<gene>
    <name evidence="5" type="ORF">Q8A67_021079</name>
</gene>
<evidence type="ECO:0000256" key="4">
    <source>
        <dbReference type="SAM" id="MobiDB-lite"/>
    </source>
</evidence>
<keyword evidence="2" id="KW-0677">Repeat</keyword>
<keyword evidence="6" id="KW-1185">Reference proteome</keyword>
<dbReference type="InterPro" id="IPR019775">
    <property type="entry name" value="WD40_repeat_CS"/>
</dbReference>
<dbReference type="Gene3D" id="2.130.10.10">
    <property type="entry name" value="YVTN repeat-like/Quinoprotein amine dehydrogenase"/>
    <property type="match status" value="3"/>
</dbReference>
<dbReference type="PANTHER" id="PTHR44324:SF3">
    <property type="entry name" value="WD REPEAT-CONTAINING PROTEIN 49-LIKE"/>
    <property type="match status" value="1"/>
</dbReference>
<feature type="repeat" description="WD" evidence="3">
    <location>
        <begin position="501"/>
        <end position="542"/>
    </location>
</feature>
<proteinExistence type="predicted"/>
<evidence type="ECO:0000313" key="5">
    <source>
        <dbReference type="EMBL" id="KAK2876983.1"/>
    </source>
</evidence>
<dbReference type="PANTHER" id="PTHR44324">
    <property type="entry name" value="WD40 REPEAT DOMAIN 95"/>
    <property type="match status" value="1"/>
</dbReference>
<feature type="region of interest" description="Disordered" evidence="4">
    <location>
        <begin position="849"/>
        <end position="874"/>
    </location>
</feature>
<dbReference type="Pfam" id="PF00400">
    <property type="entry name" value="WD40"/>
    <property type="match status" value="3"/>
</dbReference>
<protein>
    <recommendedName>
        <fullName evidence="7">WD repeat-containing protein on Y chromosome-like</fullName>
    </recommendedName>
</protein>
<dbReference type="SUPFAM" id="SSF50998">
    <property type="entry name" value="Quinoprotein alcohol dehydrogenase-like"/>
    <property type="match status" value="1"/>
</dbReference>
<evidence type="ECO:0000256" key="1">
    <source>
        <dbReference type="ARBA" id="ARBA00022574"/>
    </source>
</evidence>
<keyword evidence="1 3" id="KW-0853">WD repeat</keyword>
<dbReference type="SUPFAM" id="SSF50978">
    <property type="entry name" value="WD40 repeat-like"/>
    <property type="match status" value="2"/>
</dbReference>
<name>A0AA88P6E3_9TELE</name>
<dbReference type="EMBL" id="JAUYZG010000020">
    <property type="protein sequence ID" value="KAK2876983.1"/>
    <property type="molecule type" value="Genomic_DNA"/>
</dbReference>
<dbReference type="SMART" id="SM00320">
    <property type="entry name" value="WD40"/>
    <property type="match status" value="10"/>
</dbReference>
<comment type="caution">
    <text evidence="5">The sequence shown here is derived from an EMBL/GenBank/DDBJ whole genome shotgun (WGS) entry which is preliminary data.</text>
</comment>
<dbReference type="SUPFAM" id="SSF47473">
    <property type="entry name" value="EF-hand"/>
    <property type="match status" value="1"/>
</dbReference>